<dbReference type="GO" id="GO:0005524">
    <property type="term" value="F:ATP binding"/>
    <property type="evidence" value="ECO:0007669"/>
    <property type="project" value="UniProtKB-UniRule"/>
</dbReference>
<dbReference type="GO" id="GO:0004765">
    <property type="term" value="F:shikimate kinase activity"/>
    <property type="evidence" value="ECO:0007669"/>
    <property type="project" value="UniProtKB-UniRule"/>
</dbReference>
<dbReference type="Gene3D" id="3.40.50.300">
    <property type="entry name" value="P-loop containing nucleotide triphosphate hydrolases"/>
    <property type="match status" value="1"/>
</dbReference>
<dbReference type="Pfam" id="PF01202">
    <property type="entry name" value="SKI"/>
    <property type="match status" value="1"/>
</dbReference>
<keyword evidence="7" id="KW-0479">Metal-binding</keyword>
<feature type="binding site" evidence="7">
    <location>
        <begin position="11"/>
        <end position="16"/>
    </location>
    <ligand>
        <name>ATP</name>
        <dbReference type="ChEBI" id="CHEBI:30616"/>
    </ligand>
</feature>
<feature type="binding site" evidence="7">
    <location>
        <position position="15"/>
    </location>
    <ligand>
        <name>Mg(2+)</name>
        <dbReference type="ChEBI" id="CHEBI:18420"/>
    </ligand>
</feature>
<sequence length="175" mass="19640">MKPIFLTGFMGSGKTTVGSLLGEELDLPVIDTDRLIEETYGKTVAEIFAEDGEAVFRSYEAAILAELPKEDAVITTGGGLAVSAENRKFMMENGFVIFLSCSLETIFERLKEDTSRPLFNQEKKKEMQKLYESRLPIYRDCHWALETGGCHPEEAAERIAARLKRSEMGYTGDKR</sequence>
<feature type="binding site" evidence="7">
    <location>
        <position position="57"/>
    </location>
    <ligand>
        <name>substrate</name>
    </ligand>
</feature>
<comment type="subcellular location">
    <subcellularLocation>
        <location evidence="7">Cytoplasm</location>
    </subcellularLocation>
</comment>
<dbReference type="EMBL" id="LNQN01000001">
    <property type="protein sequence ID" value="KSU85734.1"/>
    <property type="molecule type" value="Genomic_DNA"/>
</dbReference>
<dbReference type="GO" id="GO:0009423">
    <property type="term" value="P:chorismate biosynthetic process"/>
    <property type="evidence" value="ECO:0007669"/>
    <property type="project" value="UniProtKB-UniRule"/>
</dbReference>
<dbReference type="GO" id="GO:0000287">
    <property type="term" value="F:magnesium ion binding"/>
    <property type="evidence" value="ECO:0007669"/>
    <property type="project" value="UniProtKB-UniRule"/>
</dbReference>
<dbReference type="PANTHER" id="PTHR21087">
    <property type="entry name" value="SHIKIMATE KINASE"/>
    <property type="match status" value="1"/>
</dbReference>
<feature type="binding site" evidence="7">
    <location>
        <position position="78"/>
    </location>
    <ligand>
        <name>substrate</name>
    </ligand>
</feature>
<evidence type="ECO:0000256" key="7">
    <source>
        <dbReference type="HAMAP-Rule" id="MF_00109"/>
    </source>
</evidence>
<dbReference type="InterPro" id="IPR027417">
    <property type="entry name" value="P-loop_NTPase"/>
</dbReference>
<dbReference type="UniPathway" id="UPA00053">
    <property type="reaction ID" value="UER00088"/>
</dbReference>
<dbReference type="GO" id="GO:0009073">
    <property type="term" value="P:aromatic amino acid family biosynthetic process"/>
    <property type="evidence" value="ECO:0007669"/>
    <property type="project" value="UniProtKB-KW"/>
</dbReference>
<evidence type="ECO:0000256" key="6">
    <source>
        <dbReference type="ARBA" id="ARBA00023141"/>
    </source>
</evidence>
<dbReference type="EC" id="2.7.1.71" evidence="7"/>
<dbReference type="CDD" id="cd00464">
    <property type="entry name" value="SK"/>
    <property type="match status" value="1"/>
</dbReference>
<feature type="binding site" evidence="7">
    <location>
        <position position="33"/>
    </location>
    <ligand>
        <name>substrate</name>
    </ligand>
</feature>
<evidence type="ECO:0000256" key="3">
    <source>
        <dbReference type="ARBA" id="ARBA00022741"/>
    </source>
</evidence>
<dbReference type="HAMAP" id="MF_00109">
    <property type="entry name" value="Shikimate_kinase"/>
    <property type="match status" value="1"/>
</dbReference>
<keyword evidence="4 7" id="KW-0418">Kinase</keyword>
<keyword evidence="5 7" id="KW-0067">ATP-binding</keyword>
<dbReference type="PANTHER" id="PTHR21087:SF16">
    <property type="entry name" value="SHIKIMATE KINASE 1, CHLOROPLASTIC"/>
    <property type="match status" value="1"/>
</dbReference>
<protein>
    <recommendedName>
        <fullName evidence="7">Shikimate kinase</fullName>
        <shortName evidence="7">SK</shortName>
        <ecNumber evidence="7">2.7.1.71</ecNumber>
    </recommendedName>
</protein>
<proteinExistence type="inferred from homology"/>
<comment type="cofactor">
    <cofactor evidence="7">
        <name>Mg(2+)</name>
        <dbReference type="ChEBI" id="CHEBI:18420"/>
    </cofactor>
    <text evidence="7">Binds 1 Mg(2+) ion per subunit.</text>
</comment>
<dbReference type="GO" id="GO:0008652">
    <property type="term" value="P:amino acid biosynthetic process"/>
    <property type="evidence" value="ECO:0007669"/>
    <property type="project" value="UniProtKB-KW"/>
</dbReference>
<keyword evidence="9" id="KW-1185">Reference proteome</keyword>
<keyword evidence="1 7" id="KW-0028">Amino-acid biosynthesis</keyword>
<evidence type="ECO:0000256" key="5">
    <source>
        <dbReference type="ARBA" id="ARBA00022840"/>
    </source>
</evidence>
<name>A0A0V8JF68_9BACL</name>
<dbReference type="InterPro" id="IPR000623">
    <property type="entry name" value="Shikimate_kinase/TSH1"/>
</dbReference>
<comment type="pathway">
    <text evidence="7">Metabolic intermediate biosynthesis; chorismate biosynthesis; chorismate from D-erythrose 4-phosphate and phosphoenolpyruvate: step 5/7.</text>
</comment>
<dbReference type="PRINTS" id="PR01100">
    <property type="entry name" value="SHIKIMTKNASE"/>
</dbReference>
<comment type="caution">
    <text evidence="8">The sequence shown here is derived from an EMBL/GenBank/DDBJ whole genome shotgun (WGS) entry which is preliminary data.</text>
</comment>
<feature type="binding site" evidence="7">
    <location>
        <position position="134"/>
    </location>
    <ligand>
        <name>substrate</name>
    </ligand>
</feature>
<comment type="caution">
    <text evidence="7">Lacks conserved residue(s) required for the propagation of feature annotation.</text>
</comment>
<dbReference type="RefSeq" id="WP_061971010.1">
    <property type="nucleotide sequence ID" value="NZ_CP126109.1"/>
</dbReference>
<evidence type="ECO:0000256" key="1">
    <source>
        <dbReference type="ARBA" id="ARBA00022605"/>
    </source>
</evidence>
<evidence type="ECO:0000313" key="9">
    <source>
        <dbReference type="Proteomes" id="UP000054099"/>
    </source>
</evidence>
<dbReference type="GO" id="GO:0005829">
    <property type="term" value="C:cytosol"/>
    <property type="evidence" value="ECO:0007669"/>
    <property type="project" value="TreeGrafter"/>
</dbReference>
<dbReference type="Proteomes" id="UP000054099">
    <property type="component" value="Unassembled WGS sequence"/>
</dbReference>
<comment type="similarity">
    <text evidence="7">Belongs to the shikimate kinase family.</text>
</comment>
<keyword evidence="7" id="KW-0963">Cytoplasm</keyword>
<comment type="function">
    <text evidence="7">Catalyzes the specific phosphorylation of the 3-hydroxyl group of shikimic acid using ATP as a cosubstrate.</text>
</comment>
<comment type="subunit">
    <text evidence="7">Monomer.</text>
</comment>
<organism evidence="8 9">
    <name type="scientific">Fictibacillus enclensis</name>
    <dbReference type="NCBI Taxonomy" id="1017270"/>
    <lineage>
        <taxon>Bacteria</taxon>
        <taxon>Bacillati</taxon>
        <taxon>Bacillota</taxon>
        <taxon>Bacilli</taxon>
        <taxon>Bacillales</taxon>
        <taxon>Fictibacillaceae</taxon>
        <taxon>Fictibacillus</taxon>
    </lineage>
</organism>
<dbReference type="InterPro" id="IPR031322">
    <property type="entry name" value="Shikimate/glucono_kinase"/>
</dbReference>
<keyword evidence="7" id="KW-0460">Magnesium</keyword>
<reference evidence="8 9" key="1">
    <citation type="journal article" date="2014" name="Antonie Van Leeuwenhoek">
        <title>Fictibacillus enclensis sp. nov., isolated from marine sediment.</title>
        <authorList>
            <person name="Dastager S.G."/>
            <person name="Mawlankar R."/>
            <person name="Srinivasan K."/>
            <person name="Tang S.K."/>
            <person name="Lee J.C."/>
            <person name="Ramana V.V."/>
            <person name="Shouche Y.S."/>
        </authorList>
    </citation>
    <scope>NUCLEOTIDE SEQUENCE [LARGE SCALE GENOMIC DNA]</scope>
    <source>
        <strain evidence="8 9">NIO-1003</strain>
    </source>
</reference>
<evidence type="ECO:0000256" key="2">
    <source>
        <dbReference type="ARBA" id="ARBA00022679"/>
    </source>
</evidence>
<feature type="binding site" evidence="7">
    <location>
        <position position="116"/>
    </location>
    <ligand>
        <name>ATP</name>
        <dbReference type="ChEBI" id="CHEBI:30616"/>
    </ligand>
</feature>
<comment type="catalytic activity">
    <reaction evidence="7">
        <text>shikimate + ATP = 3-phosphoshikimate + ADP + H(+)</text>
        <dbReference type="Rhea" id="RHEA:13121"/>
        <dbReference type="ChEBI" id="CHEBI:15378"/>
        <dbReference type="ChEBI" id="CHEBI:30616"/>
        <dbReference type="ChEBI" id="CHEBI:36208"/>
        <dbReference type="ChEBI" id="CHEBI:145989"/>
        <dbReference type="ChEBI" id="CHEBI:456216"/>
        <dbReference type="EC" id="2.7.1.71"/>
    </reaction>
</comment>
<evidence type="ECO:0000256" key="4">
    <source>
        <dbReference type="ARBA" id="ARBA00022777"/>
    </source>
</evidence>
<dbReference type="AlphaFoldDB" id="A0A0V8JF68"/>
<keyword evidence="6 7" id="KW-0057">Aromatic amino acid biosynthesis</keyword>
<keyword evidence="2 7" id="KW-0808">Transferase</keyword>
<dbReference type="SUPFAM" id="SSF52540">
    <property type="entry name" value="P-loop containing nucleoside triphosphate hydrolases"/>
    <property type="match status" value="1"/>
</dbReference>
<accession>A0A0V8JF68</accession>
<keyword evidence="3 7" id="KW-0547">Nucleotide-binding</keyword>
<evidence type="ECO:0000313" key="8">
    <source>
        <dbReference type="EMBL" id="KSU85734.1"/>
    </source>
</evidence>
<gene>
    <name evidence="7" type="primary">aroK</name>
    <name evidence="8" type="ORF">AS030_09620</name>
</gene>
<dbReference type="OrthoDB" id="9800332at2"/>